<evidence type="ECO:0000256" key="2">
    <source>
        <dbReference type="ARBA" id="ARBA00023157"/>
    </source>
</evidence>
<dbReference type="AlphaFoldDB" id="A0A8J4TMT8"/>
<dbReference type="Proteomes" id="UP000727407">
    <property type="component" value="Unassembled WGS sequence"/>
</dbReference>
<evidence type="ECO:0000313" key="6">
    <source>
        <dbReference type="Proteomes" id="UP000727407"/>
    </source>
</evidence>
<comment type="caution">
    <text evidence="5">The sequence shown here is derived from an EMBL/GenBank/DDBJ whole genome shotgun (WGS) entry which is preliminary data.</text>
</comment>
<evidence type="ECO:0000256" key="4">
    <source>
        <dbReference type="ARBA" id="ARBA00023319"/>
    </source>
</evidence>
<protein>
    <submittedName>
        <fullName evidence="5">Interleukin-12 subunit beta-like</fullName>
    </submittedName>
</protein>
<keyword evidence="1" id="KW-0732">Signal</keyword>
<name>A0A8J4TMT8_CLAMG</name>
<dbReference type="InterPro" id="IPR036179">
    <property type="entry name" value="Ig-like_dom_sf"/>
</dbReference>
<keyword evidence="4" id="KW-0393">Immunoglobulin domain</keyword>
<dbReference type="SUPFAM" id="SSF49265">
    <property type="entry name" value="Fibronectin type III"/>
    <property type="match status" value="1"/>
</dbReference>
<dbReference type="Gene3D" id="2.60.40.10">
    <property type="entry name" value="Immunoglobulins"/>
    <property type="match status" value="2"/>
</dbReference>
<dbReference type="SUPFAM" id="SSF48726">
    <property type="entry name" value="Immunoglobulin"/>
    <property type="match status" value="1"/>
</dbReference>
<dbReference type="InterPro" id="IPR050676">
    <property type="entry name" value="IL-12"/>
</dbReference>
<accession>A0A8J4TMT8</accession>
<dbReference type="OrthoDB" id="9945899at2759"/>
<keyword evidence="6" id="KW-1185">Reference proteome</keyword>
<dbReference type="InterPro" id="IPR036116">
    <property type="entry name" value="FN3_sf"/>
</dbReference>
<evidence type="ECO:0000256" key="1">
    <source>
        <dbReference type="ARBA" id="ARBA00022729"/>
    </source>
</evidence>
<dbReference type="EMBL" id="QNUK01001136">
    <property type="protein sequence ID" value="KAF5887048.1"/>
    <property type="molecule type" value="Genomic_DNA"/>
</dbReference>
<dbReference type="InterPro" id="IPR013783">
    <property type="entry name" value="Ig-like_fold"/>
</dbReference>
<gene>
    <name evidence="5" type="ORF">DAT39_022373</name>
</gene>
<keyword evidence="3" id="KW-0325">Glycoprotein</keyword>
<keyword evidence="2" id="KW-1015">Disulfide bond</keyword>
<proteinExistence type="predicted"/>
<reference evidence="5" key="1">
    <citation type="submission" date="2020-07" db="EMBL/GenBank/DDBJ databases">
        <title>Clarias magur genome sequencing, assembly and annotation.</title>
        <authorList>
            <person name="Kushwaha B."/>
            <person name="Kumar R."/>
            <person name="Das P."/>
            <person name="Joshi C.G."/>
            <person name="Kumar D."/>
            <person name="Nagpure N.S."/>
            <person name="Pandey M."/>
            <person name="Agarwal S."/>
            <person name="Srivastava S."/>
            <person name="Singh M."/>
            <person name="Sahoo L."/>
            <person name="Jayasankar P."/>
            <person name="Meher P.K."/>
            <person name="Koringa P.G."/>
            <person name="Iquebal M.A."/>
            <person name="Das S.P."/>
            <person name="Bit A."/>
            <person name="Patnaik S."/>
            <person name="Patel N."/>
            <person name="Shah T.M."/>
            <person name="Hinsu A."/>
            <person name="Jena J.K."/>
        </authorList>
    </citation>
    <scope>NUCLEOTIDE SEQUENCE</scope>
    <source>
        <strain evidence="5">CIFAMagur01</strain>
        <tissue evidence="5">Testis</tissue>
    </source>
</reference>
<dbReference type="PANTHER" id="PTHR48485:SF3">
    <property type="entry name" value="INTERLEUKIN-12 SUBUNIT BETA"/>
    <property type="match status" value="1"/>
</dbReference>
<dbReference type="PANTHER" id="PTHR48485">
    <property type="entry name" value="INTERLEUKIN-12 SUBUNIT BETA-RELATED"/>
    <property type="match status" value="1"/>
</dbReference>
<evidence type="ECO:0000256" key="3">
    <source>
        <dbReference type="ARBA" id="ARBA00023180"/>
    </source>
</evidence>
<feature type="non-terminal residue" evidence="5">
    <location>
        <position position="1"/>
    </location>
</feature>
<evidence type="ECO:0000313" key="5">
    <source>
        <dbReference type="EMBL" id="KAF5887048.1"/>
    </source>
</evidence>
<sequence>MRVTALERFPEKFVAGKIDSDVTLTCDRAGNTPVTWKFNGEDVTEVGFENLVFDGRTITMHEFNEEQTGNFSCWSGRQEVDYTYVLLDMSDTVTDSPVSCTAETFNCTSTISCTMKEEGYRYFRLRDERNDCCWLSSSQGRFNLTHTTNPFAEEATPIVVLGEGVSDVGHYFKIIISFFIRDIIRPGVPQISVVKTSSGRVLVVKPPPTWTRPLSYYPLEHEVEFRRRDDGKIESVFYTQPNNTDPAGGGVSIPAGTSELRARCRDSLLLSQWSEWTQWQN</sequence>
<organism evidence="5 6">
    <name type="scientific">Clarias magur</name>
    <name type="common">Asian catfish</name>
    <name type="synonym">Macropteronotus magur</name>
    <dbReference type="NCBI Taxonomy" id="1594786"/>
    <lineage>
        <taxon>Eukaryota</taxon>
        <taxon>Metazoa</taxon>
        <taxon>Chordata</taxon>
        <taxon>Craniata</taxon>
        <taxon>Vertebrata</taxon>
        <taxon>Euteleostomi</taxon>
        <taxon>Actinopterygii</taxon>
        <taxon>Neopterygii</taxon>
        <taxon>Teleostei</taxon>
        <taxon>Ostariophysi</taxon>
        <taxon>Siluriformes</taxon>
        <taxon>Clariidae</taxon>
        <taxon>Clarias</taxon>
    </lineage>
</organism>